<dbReference type="Pfam" id="PF05119">
    <property type="entry name" value="Terminase_4"/>
    <property type="match status" value="1"/>
</dbReference>
<dbReference type="NCBIfam" id="TIGR01558">
    <property type="entry name" value="sm_term_P27"/>
    <property type="match status" value="1"/>
</dbReference>
<keyword evidence="2" id="KW-1185">Reference proteome</keyword>
<dbReference type="EMBL" id="JACRSY010000018">
    <property type="protein sequence ID" value="MBC8580204.1"/>
    <property type="molecule type" value="Genomic_DNA"/>
</dbReference>
<reference evidence="1" key="1">
    <citation type="submission" date="2020-08" db="EMBL/GenBank/DDBJ databases">
        <title>Genome public.</title>
        <authorList>
            <person name="Liu C."/>
            <person name="Sun Q."/>
        </authorList>
    </citation>
    <scope>NUCLEOTIDE SEQUENCE</scope>
    <source>
        <strain evidence="1">NSJ-12</strain>
    </source>
</reference>
<evidence type="ECO:0000313" key="1">
    <source>
        <dbReference type="EMBL" id="MBC8580204.1"/>
    </source>
</evidence>
<name>A0A926EH33_9FIRM</name>
<sequence>MARPAKSITMKTGLMTKDEINKRLEYEMKLKGESDNIRPPSFLTKKQRVFFEGIVNYLETSGILSNLDVYILAQTAITIDRIQTCETHINENGVVDLDGNPNPHIKIKNSYMKEFFRLCNELSLSPQSRAKLANMNYVAEAEKTDPLLSILGGDG</sequence>
<gene>
    <name evidence="1" type="ORF">H8718_11780</name>
</gene>
<proteinExistence type="predicted"/>
<dbReference type="AlphaFoldDB" id="A0A926EH33"/>
<evidence type="ECO:0000313" key="2">
    <source>
        <dbReference type="Proteomes" id="UP000655830"/>
    </source>
</evidence>
<organism evidence="1 2">
    <name type="scientific">Zhenhengia yiwuensis</name>
    <dbReference type="NCBI Taxonomy" id="2763666"/>
    <lineage>
        <taxon>Bacteria</taxon>
        <taxon>Bacillati</taxon>
        <taxon>Bacillota</taxon>
        <taxon>Clostridia</taxon>
        <taxon>Lachnospirales</taxon>
        <taxon>Lachnospiraceae</taxon>
        <taxon>Zhenhengia</taxon>
    </lineage>
</organism>
<dbReference type="Proteomes" id="UP000655830">
    <property type="component" value="Unassembled WGS sequence"/>
</dbReference>
<comment type="caution">
    <text evidence="1">The sequence shown here is derived from an EMBL/GenBank/DDBJ whole genome shotgun (WGS) entry which is preliminary data.</text>
</comment>
<protein>
    <submittedName>
        <fullName evidence="1">Phage terminase small subunit P27 family</fullName>
    </submittedName>
</protein>
<dbReference type="InterPro" id="IPR006448">
    <property type="entry name" value="Phage_term_ssu_P27"/>
</dbReference>
<accession>A0A926EH33</accession>